<organism evidence="1 2">
    <name type="scientific">Araneus ventricosus</name>
    <name type="common">Orbweaver spider</name>
    <name type="synonym">Epeira ventricosa</name>
    <dbReference type="NCBI Taxonomy" id="182803"/>
    <lineage>
        <taxon>Eukaryota</taxon>
        <taxon>Metazoa</taxon>
        <taxon>Ecdysozoa</taxon>
        <taxon>Arthropoda</taxon>
        <taxon>Chelicerata</taxon>
        <taxon>Arachnida</taxon>
        <taxon>Araneae</taxon>
        <taxon>Araneomorphae</taxon>
        <taxon>Entelegynae</taxon>
        <taxon>Araneoidea</taxon>
        <taxon>Araneidae</taxon>
        <taxon>Araneus</taxon>
    </lineage>
</organism>
<evidence type="ECO:0000313" key="1">
    <source>
        <dbReference type="EMBL" id="GBL89999.1"/>
    </source>
</evidence>
<reference evidence="1 2" key="1">
    <citation type="journal article" date="2019" name="Sci. Rep.">
        <title>Orb-weaving spider Araneus ventricosus genome elucidates the spidroin gene catalogue.</title>
        <authorList>
            <person name="Kono N."/>
            <person name="Nakamura H."/>
            <person name="Ohtoshi R."/>
            <person name="Moran D.A.P."/>
            <person name="Shinohara A."/>
            <person name="Yoshida Y."/>
            <person name="Fujiwara M."/>
            <person name="Mori M."/>
            <person name="Tomita M."/>
            <person name="Arakawa K."/>
        </authorList>
    </citation>
    <scope>NUCLEOTIDE SEQUENCE [LARGE SCALE GENOMIC DNA]</scope>
</reference>
<sequence length="87" mass="10375">MARLFEFHRQQPTNTNLERLEAWPSHTPSEQGLMASLTPAFRFWCKGNHDRCSRFHDVRYREKRRKTRGVLGVELIRNFYPREGAGK</sequence>
<proteinExistence type="predicted"/>
<dbReference type="Proteomes" id="UP000499080">
    <property type="component" value="Unassembled WGS sequence"/>
</dbReference>
<accession>A0A4Y2BEN8</accession>
<keyword evidence="2" id="KW-1185">Reference proteome</keyword>
<name>A0A4Y2BEN8_ARAVE</name>
<evidence type="ECO:0000313" key="2">
    <source>
        <dbReference type="Proteomes" id="UP000499080"/>
    </source>
</evidence>
<protein>
    <submittedName>
        <fullName evidence="1">Uncharacterized protein</fullName>
    </submittedName>
</protein>
<gene>
    <name evidence="1" type="ORF">AVEN_81537_1</name>
</gene>
<dbReference type="AlphaFoldDB" id="A0A4Y2BEN8"/>
<comment type="caution">
    <text evidence="1">The sequence shown here is derived from an EMBL/GenBank/DDBJ whole genome shotgun (WGS) entry which is preliminary data.</text>
</comment>
<dbReference type="EMBL" id="BGPR01235168">
    <property type="protein sequence ID" value="GBL89999.1"/>
    <property type="molecule type" value="Genomic_DNA"/>
</dbReference>